<proteinExistence type="predicted"/>
<dbReference type="EMBL" id="WJQS01000020">
    <property type="protein sequence ID" value="MRI86512.1"/>
    <property type="molecule type" value="Genomic_DNA"/>
</dbReference>
<comment type="caution">
    <text evidence="2">The sequence shown here is derived from an EMBL/GenBank/DDBJ whole genome shotgun (WGS) entry which is preliminary data.</text>
</comment>
<protein>
    <submittedName>
        <fullName evidence="2">Cupin domain-containing protein</fullName>
    </submittedName>
</protein>
<dbReference type="CDD" id="cd02223">
    <property type="entry name" value="cupin_Bh2720-like"/>
    <property type="match status" value="1"/>
</dbReference>
<dbReference type="PANTHER" id="PTHR43346:SF1">
    <property type="entry name" value="QUERCETIN 2,3-DIOXYGENASE-RELATED"/>
    <property type="match status" value="1"/>
</dbReference>
<dbReference type="RefSeq" id="WP_153864161.1">
    <property type="nucleotide sequence ID" value="NZ_WJQS01000020.1"/>
</dbReference>
<dbReference type="SUPFAM" id="SSF51182">
    <property type="entry name" value="RmlC-like cupins"/>
    <property type="match status" value="1"/>
</dbReference>
<sequence length="143" mass="15930">MSLDLHDYGKDPFVINIEEATLQNDQFRVALWTGSELQVTLMSIPVGGDIGGEIHTKEDQFLRLEQGQGRVVMGTSEEEITFEKDVADDDVILIPKGVYHNVINTGDQPMKLYSIYGPAHHAHGTVHATQAIAEAEEEHEHDH</sequence>
<name>A0A6I2GKX8_9LACT</name>
<evidence type="ECO:0000313" key="3">
    <source>
        <dbReference type="Proteomes" id="UP000430975"/>
    </source>
</evidence>
<dbReference type="InterPro" id="IPR011051">
    <property type="entry name" value="RmlC_Cupin_sf"/>
</dbReference>
<evidence type="ECO:0000259" key="1">
    <source>
        <dbReference type="Pfam" id="PF07883"/>
    </source>
</evidence>
<dbReference type="AlphaFoldDB" id="A0A6I2GKX8"/>
<evidence type="ECO:0000313" key="2">
    <source>
        <dbReference type="EMBL" id="MRI86512.1"/>
    </source>
</evidence>
<dbReference type="InterPro" id="IPR052538">
    <property type="entry name" value="Flavonoid_dioxygenase-like"/>
</dbReference>
<dbReference type="Proteomes" id="UP000430975">
    <property type="component" value="Unassembled WGS sequence"/>
</dbReference>
<feature type="domain" description="Cupin type-2" evidence="1">
    <location>
        <begin position="41"/>
        <end position="116"/>
    </location>
</feature>
<keyword evidence="3" id="KW-1185">Reference proteome</keyword>
<dbReference type="InterPro" id="IPR014710">
    <property type="entry name" value="RmlC-like_jellyroll"/>
</dbReference>
<dbReference type="Pfam" id="PF07883">
    <property type="entry name" value="Cupin_2"/>
    <property type="match status" value="1"/>
</dbReference>
<accession>A0A6I2GKX8</accession>
<reference evidence="2 3" key="1">
    <citation type="submission" date="2019-11" db="EMBL/GenBank/DDBJ databases">
        <title>Characterisation of Fundicoccus ignavus gen. nov. sp. nov., a novel genus of the family Aerococcaceae isolated from bulk tank milk.</title>
        <authorList>
            <person name="Siebert A."/>
            <person name="Huptas C."/>
            <person name="Wenning M."/>
            <person name="Scherer S."/>
            <person name="Doll E.V."/>
        </authorList>
    </citation>
    <scope>NUCLEOTIDE SEQUENCE [LARGE SCALE GENOMIC DNA]</scope>
    <source>
        <strain evidence="2 3">WS4759</strain>
    </source>
</reference>
<dbReference type="InterPro" id="IPR013096">
    <property type="entry name" value="Cupin_2"/>
</dbReference>
<dbReference type="PANTHER" id="PTHR43346">
    <property type="entry name" value="LIGAND BINDING DOMAIN PROTEIN, PUTATIVE (AFU_ORTHOLOGUE AFUA_6G14370)-RELATED"/>
    <property type="match status" value="1"/>
</dbReference>
<gene>
    <name evidence="2" type="ORF">GIY09_11715</name>
</gene>
<organism evidence="2 3">
    <name type="scientific">Fundicoccus ignavus</name>
    <dbReference type="NCBI Taxonomy" id="2664442"/>
    <lineage>
        <taxon>Bacteria</taxon>
        <taxon>Bacillati</taxon>
        <taxon>Bacillota</taxon>
        <taxon>Bacilli</taxon>
        <taxon>Lactobacillales</taxon>
        <taxon>Aerococcaceae</taxon>
        <taxon>Fundicoccus</taxon>
    </lineage>
</organism>
<dbReference type="Gene3D" id="2.60.120.10">
    <property type="entry name" value="Jelly Rolls"/>
    <property type="match status" value="1"/>
</dbReference>